<dbReference type="EMBL" id="SZZH01000007">
    <property type="protein sequence ID" value="TKV56401.1"/>
    <property type="molecule type" value="Genomic_DNA"/>
</dbReference>
<dbReference type="OrthoDB" id="1188001at2"/>
<dbReference type="Gene3D" id="3.90.190.10">
    <property type="entry name" value="Protein tyrosine phosphatase superfamily"/>
    <property type="match status" value="1"/>
</dbReference>
<dbReference type="PROSITE" id="PS50056">
    <property type="entry name" value="TYR_PHOSPHATASE_2"/>
    <property type="match status" value="1"/>
</dbReference>
<dbReference type="Pfam" id="PF13350">
    <property type="entry name" value="Y_phosphatase3"/>
    <property type="match status" value="1"/>
</dbReference>
<dbReference type="SUPFAM" id="SSF52799">
    <property type="entry name" value="(Phosphotyrosine protein) phosphatases II"/>
    <property type="match status" value="1"/>
</dbReference>
<dbReference type="PANTHER" id="PTHR31126">
    <property type="entry name" value="TYROSINE-PROTEIN PHOSPHATASE"/>
    <property type="match status" value="1"/>
</dbReference>
<evidence type="ECO:0000313" key="3">
    <source>
        <dbReference type="EMBL" id="TKV56401.1"/>
    </source>
</evidence>
<dbReference type="AlphaFoldDB" id="A0A4U6Q940"/>
<reference evidence="3 4" key="1">
    <citation type="submission" date="2019-05" db="EMBL/GenBank/DDBJ databases">
        <title>Nakamurella sp. N5BH11, whole genome shotgun sequence.</title>
        <authorList>
            <person name="Tuo L."/>
        </authorList>
    </citation>
    <scope>NUCLEOTIDE SEQUENCE [LARGE SCALE GENOMIC DNA]</scope>
    <source>
        <strain evidence="3 4">N5BH11</strain>
    </source>
</reference>
<dbReference type="InterPro" id="IPR016130">
    <property type="entry name" value="Tyr_Pase_AS"/>
</dbReference>
<evidence type="ECO:0000259" key="2">
    <source>
        <dbReference type="PROSITE" id="PS50056"/>
    </source>
</evidence>
<evidence type="ECO:0000313" key="4">
    <source>
        <dbReference type="Proteomes" id="UP000306985"/>
    </source>
</evidence>
<evidence type="ECO:0000256" key="1">
    <source>
        <dbReference type="ARBA" id="ARBA00009580"/>
    </source>
</evidence>
<dbReference type="RefSeq" id="WP_137451670.1">
    <property type="nucleotide sequence ID" value="NZ_SZZH01000007.1"/>
</dbReference>
<dbReference type="GO" id="GO:0004721">
    <property type="term" value="F:phosphoprotein phosphatase activity"/>
    <property type="evidence" value="ECO:0007669"/>
    <property type="project" value="InterPro"/>
</dbReference>
<gene>
    <name evidence="3" type="ORF">FDO65_20820</name>
</gene>
<dbReference type="InterPro" id="IPR000387">
    <property type="entry name" value="Tyr_Pase_dom"/>
</dbReference>
<organism evidence="3 4">
    <name type="scientific">Nakamurella flava</name>
    <dbReference type="NCBI Taxonomy" id="2576308"/>
    <lineage>
        <taxon>Bacteria</taxon>
        <taxon>Bacillati</taxon>
        <taxon>Actinomycetota</taxon>
        <taxon>Actinomycetes</taxon>
        <taxon>Nakamurellales</taxon>
        <taxon>Nakamurellaceae</taxon>
        <taxon>Nakamurella</taxon>
    </lineage>
</organism>
<feature type="domain" description="Tyrosine specific protein phosphatases" evidence="2">
    <location>
        <begin position="130"/>
        <end position="154"/>
    </location>
</feature>
<dbReference type="PANTHER" id="PTHR31126:SF1">
    <property type="entry name" value="TYROSINE SPECIFIC PROTEIN PHOSPHATASES DOMAIN-CONTAINING PROTEIN"/>
    <property type="match status" value="1"/>
</dbReference>
<protein>
    <submittedName>
        <fullName evidence="3">Tyrosine-protein phosphatase</fullName>
    </submittedName>
</protein>
<dbReference type="InterPro" id="IPR026893">
    <property type="entry name" value="Tyr/Ser_Pase_IphP-type"/>
</dbReference>
<dbReference type="Proteomes" id="UP000306985">
    <property type="component" value="Unassembled WGS sequence"/>
</dbReference>
<sequence>MSTHPAGAPDIRGAFNFRDLGGLTTSDGRRIRPGVLFRSDTLQALTDDDVARLVDHWGIELLVDLRMGREAVAEGRGPLANTGVCYLNAPLQDLAPSDRPEKEQTVGFYLDHLHSPDSALATALRVVCVQAGRPLVVHCAAGKDRTGLVTALLLRLLGVPDDAIVADYLRTAPNMPRIVQRFLEWPRYRDHLTRVPAEVYRAEKHTMIGFLAAVDAIPGGAVGWANARGIDDVLIARLRDGLLESRPPQP</sequence>
<dbReference type="InterPro" id="IPR029021">
    <property type="entry name" value="Prot-tyrosine_phosphatase-like"/>
</dbReference>
<accession>A0A4U6Q940</accession>
<comment type="caution">
    <text evidence="3">The sequence shown here is derived from an EMBL/GenBank/DDBJ whole genome shotgun (WGS) entry which is preliminary data.</text>
</comment>
<dbReference type="PROSITE" id="PS00383">
    <property type="entry name" value="TYR_PHOSPHATASE_1"/>
    <property type="match status" value="1"/>
</dbReference>
<name>A0A4U6Q940_9ACTN</name>
<comment type="similarity">
    <text evidence="1">Belongs to the protein-tyrosine phosphatase family.</text>
</comment>
<proteinExistence type="inferred from homology"/>
<keyword evidence="4" id="KW-1185">Reference proteome</keyword>